<keyword evidence="1" id="KW-0812">Transmembrane</keyword>
<comment type="caution">
    <text evidence="2">The sequence shown here is derived from an EMBL/GenBank/DDBJ whole genome shotgun (WGS) entry which is preliminary data.</text>
</comment>
<reference evidence="2 3" key="1">
    <citation type="submission" date="2015-12" db="EMBL/GenBank/DDBJ databases">
        <title>The genome of Folsomia candida.</title>
        <authorList>
            <person name="Faddeeva A."/>
            <person name="Derks M.F."/>
            <person name="Anvar Y."/>
            <person name="Smit S."/>
            <person name="Van Straalen N."/>
            <person name="Roelofs D."/>
        </authorList>
    </citation>
    <scope>NUCLEOTIDE SEQUENCE [LARGE SCALE GENOMIC DNA]</scope>
    <source>
        <strain evidence="2 3">VU population</strain>
        <tissue evidence="2">Whole body</tissue>
    </source>
</reference>
<keyword evidence="3" id="KW-1185">Reference proteome</keyword>
<organism evidence="2 3">
    <name type="scientific">Folsomia candida</name>
    <name type="common">Springtail</name>
    <dbReference type="NCBI Taxonomy" id="158441"/>
    <lineage>
        <taxon>Eukaryota</taxon>
        <taxon>Metazoa</taxon>
        <taxon>Ecdysozoa</taxon>
        <taxon>Arthropoda</taxon>
        <taxon>Hexapoda</taxon>
        <taxon>Collembola</taxon>
        <taxon>Entomobryomorpha</taxon>
        <taxon>Isotomoidea</taxon>
        <taxon>Isotomidae</taxon>
        <taxon>Proisotominae</taxon>
        <taxon>Folsomia</taxon>
    </lineage>
</organism>
<dbReference type="AlphaFoldDB" id="A0A226CX11"/>
<dbReference type="Proteomes" id="UP000198287">
    <property type="component" value="Unassembled WGS sequence"/>
</dbReference>
<protein>
    <submittedName>
        <fullName evidence="2">Uncharacterized protein</fullName>
    </submittedName>
</protein>
<name>A0A226CX11_FOLCA</name>
<feature type="transmembrane region" description="Helical" evidence="1">
    <location>
        <begin position="591"/>
        <end position="609"/>
    </location>
</feature>
<feature type="transmembrane region" description="Helical" evidence="1">
    <location>
        <begin position="327"/>
        <end position="348"/>
    </location>
</feature>
<evidence type="ECO:0000313" key="2">
    <source>
        <dbReference type="EMBL" id="OXA36931.1"/>
    </source>
</evidence>
<evidence type="ECO:0000256" key="1">
    <source>
        <dbReference type="SAM" id="Phobius"/>
    </source>
</evidence>
<accession>A0A226CX11</accession>
<proteinExistence type="predicted"/>
<feature type="transmembrane region" description="Helical" evidence="1">
    <location>
        <begin position="21"/>
        <end position="42"/>
    </location>
</feature>
<keyword evidence="1" id="KW-0472">Membrane</keyword>
<gene>
    <name evidence="2" type="ORF">Fcan01_28283</name>
</gene>
<keyword evidence="1" id="KW-1133">Transmembrane helix</keyword>
<evidence type="ECO:0000313" key="3">
    <source>
        <dbReference type="Proteomes" id="UP000198287"/>
    </source>
</evidence>
<feature type="transmembrane region" description="Helical" evidence="1">
    <location>
        <begin position="382"/>
        <end position="402"/>
    </location>
</feature>
<sequence length="652" mass="74502">MNKVHMDLIKQDFTVIQTVQLILMYGLTGSVSSSFLSIPNYLGDCNIQFMQRENIGEDQPAYCELILARNPTSPFSLNQIRVSKTYTSLPGWTNSLINRQARSYQISVAFIHVNANLLNGIPGGLPVSYLLQQHILYYYNPTYLFQHSYKPKNPKHFKNYAIHLGTSKLILFNFYSPDELYIPCLACYDSPPNPIETIPLSKLEIDWWSHNRNLQQRLVNGQYYDDTKAINCGVNYVGADKQTLPDYCKCILLSQNLNFSVSNGNNNPVSFLGFGYILSDIILRRIVQPPYKFIPSIVQFQPVKFTVIAKYPSAMEGMNAFLLPFSYNVWGVLLLNCFTLCVIAQLGNAERNLIQIVKKISENIINIIAILLGQVSGQSLQVFAGLSFGAPFIWLFFGRYIIMDNLYTRSIFSYLSAIKAPVVPETLSELLDSSIPIITRGVYISNRGSYESTLKTNIIPGYVASFKSMDATKSVEMYLALNDRLVYAYSHSKRTYQNLLTSLLESKSLNEFDLPIDSRQMYAILDIKDELNVLTTLFRRNQTRLVIDARDDIPFVAVSVDRIFRNYLCPLFSRKFGQLATAGIEFRWAKLLNLAVAISNLILLGTLGIKGMQYSMRRRKNIRKHQAVRKNQLGSKWLNPFLWYTYYCFCLH</sequence>
<dbReference type="EMBL" id="LNIX01000068">
    <property type="protein sequence ID" value="OXA36931.1"/>
    <property type="molecule type" value="Genomic_DNA"/>
</dbReference>